<protein>
    <submittedName>
        <fullName evidence="2">Uncharacterized protein</fullName>
    </submittedName>
</protein>
<sequence>MLAFCGGVAAGAVLYHYCSNKKESSPPSQEKEAMKPAKKVDSNREVSVEPGMISSRVTRSSKSSPKESSKAPSSSTNTTAKSPTTASLPTAKLQRSPPAPKSAPTSAPSSRTSSPQRLTPVGSTTSMGQPVPRKAEILTMIQ</sequence>
<evidence type="ECO:0000313" key="2">
    <source>
        <dbReference type="EMBL" id="KAK5973715.1"/>
    </source>
</evidence>
<reference evidence="2 3" key="1">
    <citation type="submission" date="2019-10" db="EMBL/GenBank/DDBJ databases">
        <title>Assembly and Annotation for the nematode Trichostrongylus colubriformis.</title>
        <authorList>
            <person name="Martin J."/>
        </authorList>
    </citation>
    <scope>NUCLEOTIDE SEQUENCE [LARGE SCALE GENOMIC DNA]</scope>
    <source>
        <strain evidence="2">G859</strain>
        <tissue evidence="2">Whole worm</tissue>
    </source>
</reference>
<feature type="region of interest" description="Disordered" evidence="1">
    <location>
        <begin position="20"/>
        <end position="142"/>
    </location>
</feature>
<organism evidence="2 3">
    <name type="scientific">Trichostrongylus colubriformis</name>
    <name type="common">Black scour worm</name>
    <dbReference type="NCBI Taxonomy" id="6319"/>
    <lineage>
        <taxon>Eukaryota</taxon>
        <taxon>Metazoa</taxon>
        <taxon>Ecdysozoa</taxon>
        <taxon>Nematoda</taxon>
        <taxon>Chromadorea</taxon>
        <taxon>Rhabditida</taxon>
        <taxon>Rhabditina</taxon>
        <taxon>Rhabditomorpha</taxon>
        <taxon>Strongyloidea</taxon>
        <taxon>Trichostrongylidae</taxon>
        <taxon>Trichostrongylus</taxon>
    </lineage>
</organism>
<feature type="compositionally biased region" description="Low complexity" evidence="1">
    <location>
        <begin position="54"/>
        <end position="63"/>
    </location>
</feature>
<dbReference type="AlphaFoldDB" id="A0AAN8FB34"/>
<keyword evidence="3" id="KW-1185">Reference proteome</keyword>
<dbReference type="Proteomes" id="UP001331761">
    <property type="component" value="Unassembled WGS sequence"/>
</dbReference>
<gene>
    <name evidence="2" type="ORF">GCK32_005732</name>
</gene>
<name>A0AAN8FB34_TRICO</name>
<evidence type="ECO:0000256" key="1">
    <source>
        <dbReference type="SAM" id="MobiDB-lite"/>
    </source>
</evidence>
<feature type="compositionally biased region" description="Low complexity" evidence="1">
    <location>
        <begin position="102"/>
        <end position="115"/>
    </location>
</feature>
<comment type="caution">
    <text evidence="2">The sequence shown here is derived from an EMBL/GenBank/DDBJ whole genome shotgun (WGS) entry which is preliminary data.</text>
</comment>
<feature type="compositionally biased region" description="Basic and acidic residues" evidence="1">
    <location>
        <begin position="20"/>
        <end position="47"/>
    </location>
</feature>
<dbReference type="EMBL" id="WIXE01015136">
    <property type="protein sequence ID" value="KAK5973715.1"/>
    <property type="molecule type" value="Genomic_DNA"/>
</dbReference>
<accession>A0AAN8FB34</accession>
<proteinExistence type="predicted"/>
<feature type="compositionally biased region" description="Low complexity" evidence="1">
    <location>
        <begin position="70"/>
        <end position="87"/>
    </location>
</feature>
<evidence type="ECO:0000313" key="3">
    <source>
        <dbReference type="Proteomes" id="UP001331761"/>
    </source>
</evidence>